<dbReference type="InterPro" id="IPR018078">
    <property type="entry name" value="DNA-binding_RecF_CS"/>
</dbReference>
<evidence type="ECO:0000256" key="6">
    <source>
        <dbReference type="ARBA" id="ARBA00022741"/>
    </source>
</evidence>
<dbReference type="SUPFAM" id="SSF52540">
    <property type="entry name" value="P-loop containing nucleoside triphosphate hydrolases"/>
    <property type="match status" value="1"/>
</dbReference>
<evidence type="ECO:0000256" key="2">
    <source>
        <dbReference type="ARBA" id="ARBA00008016"/>
    </source>
</evidence>
<dbReference type="RefSeq" id="WP_254090944.1">
    <property type="nucleotide sequence ID" value="NZ_JAHESC010000019.1"/>
</dbReference>
<dbReference type="Gene3D" id="1.20.1050.90">
    <property type="entry name" value="RecF/RecN/SMC, N-terminal domain"/>
    <property type="match status" value="1"/>
</dbReference>
<dbReference type="GO" id="GO:0005524">
    <property type="term" value="F:ATP binding"/>
    <property type="evidence" value="ECO:0007669"/>
    <property type="project" value="UniProtKB-UniRule"/>
</dbReference>
<keyword evidence="13" id="KW-1185">Reference proteome</keyword>
<dbReference type="GO" id="GO:0006260">
    <property type="term" value="P:DNA replication"/>
    <property type="evidence" value="ECO:0007669"/>
    <property type="project" value="UniProtKB-UniRule"/>
</dbReference>
<feature type="domain" description="RecF/RecN/SMC N-terminal" evidence="11">
    <location>
        <begin position="2"/>
        <end position="345"/>
    </location>
</feature>
<reference evidence="12 13" key="1">
    <citation type="submission" date="2021-05" db="EMBL/GenBank/DDBJ databases">
        <title>A Polyphasic approach of four new species of the genus Ohtaekwangia: Ohtaekwangia histidinii sp. nov., Ohtaekwangia cretensis sp. nov., Ohtaekwangia indiensis sp. nov., Ohtaekwangia reichenbachii sp. nov. from diverse environment.</title>
        <authorList>
            <person name="Octaviana S."/>
        </authorList>
    </citation>
    <scope>NUCLEOTIDE SEQUENCE [LARGE SCALE GENOMIC DNA]</scope>
    <source>
        <strain evidence="12 13">PWU37</strain>
    </source>
</reference>
<evidence type="ECO:0000256" key="7">
    <source>
        <dbReference type="ARBA" id="ARBA00022840"/>
    </source>
</evidence>
<dbReference type="InterPro" id="IPR042174">
    <property type="entry name" value="RecF_2"/>
</dbReference>
<comment type="similarity">
    <text evidence="2 9 10">Belongs to the RecF family.</text>
</comment>
<evidence type="ECO:0000256" key="5">
    <source>
        <dbReference type="ARBA" id="ARBA00022705"/>
    </source>
</evidence>
<comment type="subcellular location">
    <subcellularLocation>
        <location evidence="1 9 10">Cytoplasm</location>
    </subcellularLocation>
</comment>
<evidence type="ECO:0000313" key="12">
    <source>
        <dbReference type="EMBL" id="MBT1687714.1"/>
    </source>
</evidence>
<dbReference type="GO" id="GO:0006302">
    <property type="term" value="P:double-strand break repair"/>
    <property type="evidence" value="ECO:0007669"/>
    <property type="project" value="TreeGrafter"/>
</dbReference>
<keyword evidence="6 9" id="KW-0547">Nucleotide-binding</keyword>
<dbReference type="InterPro" id="IPR003395">
    <property type="entry name" value="RecF/RecN/SMC_N"/>
</dbReference>
<evidence type="ECO:0000313" key="13">
    <source>
        <dbReference type="Proteomes" id="UP001319180"/>
    </source>
</evidence>
<keyword evidence="9 10" id="KW-0742">SOS response</keyword>
<feature type="binding site" evidence="9">
    <location>
        <begin position="30"/>
        <end position="37"/>
    </location>
    <ligand>
        <name>ATP</name>
        <dbReference type="ChEBI" id="CHEBI:30616"/>
    </ligand>
</feature>
<evidence type="ECO:0000256" key="8">
    <source>
        <dbReference type="ARBA" id="ARBA00023125"/>
    </source>
</evidence>
<dbReference type="HAMAP" id="MF_00365">
    <property type="entry name" value="RecF"/>
    <property type="match status" value="1"/>
</dbReference>
<dbReference type="PROSITE" id="PS00617">
    <property type="entry name" value="RECF_1"/>
    <property type="match status" value="1"/>
</dbReference>
<dbReference type="PANTHER" id="PTHR32182">
    <property type="entry name" value="DNA REPLICATION AND REPAIR PROTEIN RECF"/>
    <property type="match status" value="1"/>
</dbReference>
<evidence type="ECO:0000256" key="10">
    <source>
        <dbReference type="RuleBase" id="RU000578"/>
    </source>
</evidence>
<keyword evidence="5 9" id="KW-0235">DNA replication</keyword>
<dbReference type="PROSITE" id="PS00618">
    <property type="entry name" value="RECF_2"/>
    <property type="match status" value="1"/>
</dbReference>
<keyword evidence="4 9" id="KW-0963">Cytoplasm</keyword>
<evidence type="ECO:0000256" key="3">
    <source>
        <dbReference type="ARBA" id="ARBA00020170"/>
    </source>
</evidence>
<dbReference type="GO" id="GO:0005737">
    <property type="term" value="C:cytoplasm"/>
    <property type="evidence" value="ECO:0007669"/>
    <property type="project" value="UniProtKB-SubCell"/>
</dbReference>
<evidence type="ECO:0000259" key="11">
    <source>
        <dbReference type="Pfam" id="PF02463"/>
    </source>
</evidence>
<evidence type="ECO:0000256" key="9">
    <source>
        <dbReference type="HAMAP-Rule" id="MF_00365"/>
    </source>
</evidence>
<dbReference type="NCBIfam" id="TIGR00611">
    <property type="entry name" value="recf"/>
    <property type="match status" value="1"/>
</dbReference>
<dbReference type="GO" id="GO:0000731">
    <property type="term" value="P:DNA synthesis involved in DNA repair"/>
    <property type="evidence" value="ECO:0007669"/>
    <property type="project" value="TreeGrafter"/>
</dbReference>
<dbReference type="InterPro" id="IPR027417">
    <property type="entry name" value="P-loop_NTPase"/>
</dbReference>
<proteinExistence type="inferred from homology"/>
<dbReference type="Pfam" id="PF02463">
    <property type="entry name" value="SMC_N"/>
    <property type="match status" value="1"/>
</dbReference>
<keyword evidence="9 10" id="KW-0227">DNA damage</keyword>
<dbReference type="GO" id="GO:0009432">
    <property type="term" value="P:SOS response"/>
    <property type="evidence" value="ECO:0007669"/>
    <property type="project" value="UniProtKB-UniRule"/>
</dbReference>
<evidence type="ECO:0000256" key="4">
    <source>
        <dbReference type="ARBA" id="ARBA00022490"/>
    </source>
</evidence>
<evidence type="ECO:0000256" key="1">
    <source>
        <dbReference type="ARBA" id="ARBA00004496"/>
    </source>
</evidence>
<dbReference type="Proteomes" id="UP001319180">
    <property type="component" value="Unassembled WGS sequence"/>
</dbReference>
<dbReference type="Gene3D" id="3.40.50.300">
    <property type="entry name" value="P-loop containing nucleotide triphosphate hydrolases"/>
    <property type="match status" value="1"/>
</dbReference>
<gene>
    <name evidence="9" type="primary">recF</name>
    <name evidence="12" type="ORF">KK078_14195</name>
</gene>
<keyword evidence="8 9" id="KW-0238">DNA-binding</keyword>
<dbReference type="AlphaFoldDB" id="A0AAP2D9B9"/>
<organism evidence="12 13">
    <name type="scientific">Dawidia soli</name>
    <dbReference type="NCBI Taxonomy" id="2782352"/>
    <lineage>
        <taxon>Bacteria</taxon>
        <taxon>Pseudomonadati</taxon>
        <taxon>Bacteroidota</taxon>
        <taxon>Cytophagia</taxon>
        <taxon>Cytophagales</taxon>
        <taxon>Chryseotaleaceae</taxon>
        <taxon>Dawidia</taxon>
    </lineage>
</organism>
<dbReference type="EMBL" id="JAHESC010000019">
    <property type="protein sequence ID" value="MBT1687714.1"/>
    <property type="molecule type" value="Genomic_DNA"/>
</dbReference>
<accession>A0AAP2D9B9</accession>
<name>A0AAP2D9B9_9BACT</name>
<keyword evidence="7 9" id="KW-0067">ATP-binding</keyword>
<keyword evidence="9 10" id="KW-0234">DNA repair</keyword>
<comment type="caution">
    <text evidence="12">The sequence shown here is derived from an EMBL/GenBank/DDBJ whole genome shotgun (WGS) entry which is preliminary data.</text>
</comment>
<comment type="function">
    <text evidence="9 10">The RecF protein is involved in DNA metabolism; it is required for DNA replication and normal SOS inducibility. RecF binds preferentially to single-stranded, linear DNA. It also seems to bind ATP.</text>
</comment>
<dbReference type="InterPro" id="IPR001238">
    <property type="entry name" value="DNA-binding_RecF"/>
</dbReference>
<dbReference type="PANTHER" id="PTHR32182:SF0">
    <property type="entry name" value="DNA REPLICATION AND REPAIR PROTEIN RECF"/>
    <property type="match status" value="1"/>
</dbReference>
<protein>
    <recommendedName>
        <fullName evidence="3 9">DNA replication and repair protein RecF</fullName>
    </recommendedName>
</protein>
<dbReference type="GO" id="GO:0003697">
    <property type="term" value="F:single-stranded DNA binding"/>
    <property type="evidence" value="ECO:0007669"/>
    <property type="project" value="UniProtKB-UniRule"/>
</dbReference>
<sequence>MYLAKLHVLNFKNYEECNLDFSPSVNVFVGKNGSGKTNLLDAIYSLAFTKSAFASSDQQCIRAGQGAFMVKGYFDKEGREHELVSAVQVGTKKVFREDQQDYARLSDHIGKYPVILLAPDDVDLVRESSEERRKFFDGIIAQVDKRYLEALIQYNQALKQRNSLLRMFQERGTADWVMLESYDHVLIQAGQVIFTRREAFAAEFLPVFQKFYRFIVDAVEETDLQYVSTLHETDLASGLLKNRQKDLALQRTSVGIHRDDYQFTLGGGDLKRLGSQGQQKSFVIALKLAQYEVMLLHKGFKPVLLLDDIFDKLDDYRIARLLELVKGDLGQLFITDARPDRTAALLKSIDVAARVFTVDRGEIR</sequence>